<dbReference type="InterPro" id="IPR051678">
    <property type="entry name" value="AGP_Transferase"/>
</dbReference>
<dbReference type="EMBL" id="JAEKNR010000248">
    <property type="protein sequence ID" value="MBJ7601503.1"/>
    <property type="molecule type" value="Genomic_DNA"/>
</dbReference>
<gene>
    <name evidence="2" type="ORF">JF922_25935</name>
</gene>
<name>A0A934NBZ0_9BACT</name>
<dbReference type="InterPro" id="IPR002575">
    <property type="entry name" value="Aminoglycoside_PTrfase"/>
</dbReference>
<sequence>MHKADITPEFVSDLVSAQFPHWAGLPVTPVEFDGWDNTTFHLGEGMSVRLPSAERYAPQVEKEHRWLPVLARQLPLAIPEPLARGVPGSGFPRPWSVYRWLEGDPATVERITNLVEFATDLAGFLTAMHRIDPSGGPRPGTHNFFRGGPLSTYDAETRSAIAALGSEIDTVGAQEVWEAALGATWNGSPVWVHGDVSASNLLVHRGRLSAVIDFGGLAVGDPACEVTVAWTFFSGESREAFRDGLRLDGATWARGRGWALWKALITWVGAAREGGEAEAAGLRFGWRWTARQVIEALFAEHQGGRPQLEKP</sequence>
<evidence type="ECO:0000313" key="3">
    <source>
        <dbReference type="Proteomes" id="UP000612893"/>
    </source>
</evidence>
<keyword evidence="3" id="KW-1185">Reference proteome</keyword>
<dbReference type="Pfam" id="PF01636">
    <property type="entry name" value="APH"/>
    <property type="match status" value="1"/>
</dbReference>
<organism evidence="2 3">
    <name type="scientific">Candidatus Nephthysia bennettiae</name>
    <dbReference type="NCBI Taxonomy" id="3127016"/>
    <lineage>
        <taxon>Bacteria</taxon>
        <taxon>Bacillati</taxon>
        <taxon>Candidatus Dormiibacterota</taxon>
        <taxon>Candidatus Dormibacteria</taxon>
        <taxon>Candidatus Dormibacterales</taxon>
        <taxon>Candidatus Dormibacteraceae</taxon>
        <taxon>Candidatus Nephthysia</taxon>
    </lineage>
</organism>
<proteinExistence type="predicted"/>
<protein>
    <submittedName>
        <fullName evidence="2">Aminoglycoside phosphotransferase family protein</fullName>
    </submittedName>
</protein>
<dbReference type="CDD" id="cd05155">
    <property type="entry name" value="APH_ChoK_like_1"/>
    <property type="match status" value="1"/>
</dbReference>
<evidence type="ECO:0000313" key="2">
    <source>
        <dbReference type="EMBL" id="MBJ7601503.1"/>
    </source>
</evidence>
<dbReference type="Gene3D" id="3.90.1200.10">
    <property type="match status" value="1"/>
</dbReference>
<dbReference type="InterPro" id="IPR011009">
    <property type="entry name" value="Kinase-like_dom_sf"/>
</dbReference>
<feature type="domain" description="Aminoglycoside phosphotransferase" evidence="1">
    <location>
        <begin position="33"/>
        <end position="258"/>
    </location>
</feature>
<reference evidence="2" key="1">
    <citation type="submission" date="2020-10" db="EMBL/GenBank/DDBJ databases">
        <title>Ca. Dormibacterota MAGs.</title>
        <authorList>
            <person name="Montgomery K."/>
        </authorList>
    </citation>
    <scope>NUCLEOTIDE SEQUENCE [LARGE SCALE GENOMIC DNA]</scope>
    <source>
        <strain evidence="2">SC8812_S17_10</strain>
    </source>
</reference>
<dbReference type="Proteomes" id="UP000612893">
    <property type="component" value="Unassembled WGS sequence"/>
</dbReference>
<dbReference type="RefSeq" id="WP_338205756.1">
    <property type="nucleotide sequence ID" value="NZ_JAEKNR010000248.1"/>
</dbReference>
<dbReference type="PANTHER" id="PTHR21310:SF42">
    <property type="entry name" value="BIFUNCTIONAL AAC_APH"/>
    <property type="match status" value="1"/>
</dbReference>
<comment type="caution">
    <text evidence="2">The sequence shown here is derived from an EMBL/GenBank/DDBJ whole genome shotgun (WGS) entry which is preliminary data.</text>
</comment>
<dbReference type="Gene3D" id="3.30.200.20">
    <property type="entry name" value="Phosphorylase Kinase, domain 1"/>
    <property type="match status" value="1"/>
</dbReference>
<accession>A0A934NBZ0</accession>
<dbReference type="PANTHER" id="PTHR21310">
    <property type="entry name" value="AMINOGLYCOSIDE PHOSPHOTRANSFERASE-RELATED-RELATED"/>
    <property type="match status" value="1"/>
</dbReference>
<dbReference type="AlphaFoldDB" id="A0A934NBZ0"/>
<dbReference type="SUPFAM" id="SSF56112">
    <property type="entry name" value="Protein kinase-like (PK-like)"/>
    <property type="match status" value="1"/>
</dbReference>
<evidence type="ECO:0000259" key="1">
    <source>
        <dbReference type="Pfam" id="PF01636"/>
    </source>
</evidence>